<reference evidence="1" key="1">
    <citation type="journal article" date="2021" name="Proc. Natl. Acad. Sci. U.S.A.">
        <title>A Catalog of Tens of Thousands of Viruses from Human Metagenomes Reveals Hidden Associations with Chronic Diseases.</title>
        <authorList>
            <person name="Tisza M.J."/>
            <person name="Buck C.B."/>
        </authorList>
    </citation>
    <scope>NUCLEOTIDE SEQUENCE</scope>
    <source>
        <strain evidence="1">CtuvC1</strain>
    </source>
</reference>
<proteinExistence type="predicted"/>
<accession>A0A8S5LZI8</accession>
<protein>
    <submittedName>
        <fullName evidence="1">Uncharacterized protein</fullName>
    </submittedName>
</protein>
<evidence type="ECO:0000313" key="1">
    <source>
        <dbReference type="EMBL" id="DAD75473.1"/>
    </source>
</evidence>
<dbReference type="EMBL" id="BK014784">
    <property type="protein sequence ID" value="DAD75473.1"/>
    <property type="molecule type" value="Genomic_DNA"/>
</dbReference>
<name>A0A8S5LZI8_9CAUD</name>
<organism evidence="1">
    <name type="scientific">Siphoviridae sp. ctuvC1</name>
    <dbReference type="NCBI Taxonomy" id="2826507"/>
    <lineage>
        <taxon>Viruses</taxon>
        <taxon>Duplodnaviria</taxon>
        <taxon>Heunggongvirae</taxon>
        <taxon>Uroviricota</taxon>
        <taxon>Caudoviricetes</taxon>
    </lineage>
</organism>
<sequence>MSVEEMTKAIYGGISSDPCDYFICNKNHCHGFYCVEGDGLDVIVEWLNSEVEE</sequence>